<comment type="caution">
    <text evidence="1">The sequence shown here is derived from an EMBL/GenBank/DDBJ whole genome shotgun (WGS) entry which is preliminary data.</text>
</comment>
<evidence type="ECO:0000313" key="2">
    <source>
        <dbReference type="Proteomes" id="UP000622797"/>
    </source>
</evidence>
<evidence type="ECO:0000313" key="1">
    <source>
        <dbReference type="EMBL" id="KAF4971524.1"/>
    </source>
</evidence>
<dbReference type="EMBL" id="JABEXW010000091">
    <property type="protein sequence ID" value="KAF4971524.1"/>
    <property type="molecule type" value="Genomic_DNA"/>
</dbReference>
<gene>
    <name evidence="1" type="ORF">FSARC_1660</name>
</gene>
<name>A0A8H4XET8_9HYPO</name>
<dbReference type="PANTHER" id="PTHR33112:SF10">
    <property type="entry name" value="TOL"/>
    <property type="match status" value="1"/>
</dbReference>
<reference evidence="1" key="1">
    <citation type="journal article" date="2020" name="BMC Genomics">
        <title>Correction to: Identification and distribution of gene clusters required for synthesis of sphingolipid metabolism inhibitors in diverse species of the filamentous fungus Fusarium.</title>
        <authorList>
            <person name="Kim H.S."/>
            <person name="Lohmar J.M."/>
            <person name="Busman M."/>
            <person name="Brown D.W."/>
            <person name="Naumann T.A."/>
            <person name="Divon H.H."/>
            <person name="Lysoe E."/>
            <person name="Uhlig S."/>
            <person name="Proctor R.H."/>
        </authorList>
    </citation>
    <scope>NUCLEOTIDE SEQUENCE</scope>
    <source>
        <strain evidence="1">NRRL 20472</strain>
    </source>
</reference>
<dbReference type="PANTHER" id="PTHR33112">
    <property type="entry name" value="DOMAIN PROTEIN, PUTATIVE-RELATED"/>
    <property type="match status" value="1"/>
</dbReference>
<accession>A0A8H4XET8</accession>
<evidence type="ECO:0008006" key="3">
    <source>
        <dbReference type="Google" id="ProtNLM"/>
    </source>
</evidence>
<organism evidence="1 2">
    <name type="scientific">Fusarium sarcochroum</name>
    <dbReference type="NCBI Taxonomy" id="1208366"/>
    <lineage>
        <taxon>Eukaryota</taxon>
        <taxon>Fungi</taxon>
        <taxon>Dikarya</taxon>
        <taxon>Ascomycota</taxon>
        <taxon>Pezizomycotina</taxon>
        <taxon>Sordariomycetes</taxon>
        <taxon>Hypocreomycetidae</taxon>
        <taxon>Hypocreales</taxon>
        <taxon>Nectriaceae</taxon>
        <taxon>Fusarium</taxon>
        <taxon>Fusarium lateritium species complex</taxon>
    </lineage>
</organism>
<dbReference type="OrthoDB" id="5104619at2759"/>
<keyword evidence="2" id="KW-1185">Reference proteome</keyword>
<protein>
    <recommendedName>
        <fullName evidence="3">Heterokaryon incompatibility protein</fullName>
    </recommendedName>
</protein>
<proteinExistence type="predicted"/>
<dbReference type="Proteomes" id="UP000622797">
    <property type="component" value="Unassembled WGS sequence"/>
</dbReference>
<dbReference type="AlphaFoldDB" id="A0A8H4XET8"/>
<reference evidence="1" key="2">
    <citation type="submission" date="2020-05" db="EMBL/GenBank/DDBJ databases">
        <authorList>
            <person name="Kim H.-S."/>
            <person name="Proctor R.H."/>
            <person name="Brown D.W."/>
        </authorList>
    </citation>
    <scope>NUCLEOTIDE SEQUENCE</scope>
    <source>
        <strain evidence="1">NRRL 20472</strain>
    </source>
</reference>
<sequence>MVAISAVAEQMSLILDDEYVAGLWKNDMIRGLLWWSMQGGYLKPRRLEGKDYVAPSWSWASLEHGAVLTLLSRTLDQGVLVCGDMITPGFIDCDYTGVEEMPLNASSDIEILSVQCRTRESPFGQVQSGTIRMKGYICEVSWIFSGEDDSLLGLTCLRMARYISNQEERADYLDGSEDTRRFGKCICLALLPTEFRENEYRRVGLAEIDYWRWEEEDKQEILLI</sequence>